<dbReference type="PANTHER" id="PTHR11439:SF509">
    <property type="entry name" value="RNA-DIRECTED DNA POLYMERASE"/>
    <property type="match status" value="1"/>
</dbReference>
<evidence type="ECO:0000313" key="4">
    <source>
        <dbReference type="EMBL" id="GEU67904.1"/>
    </source>
</evidence>
<evidence type="ECO:0000259" key="2">
    <source>
        <dbReference type="Pfam" id="PF22936"/>
    </source>
</evidence>
<keyword evidence="4" id="KW-0695">RNA-directed DNA polymerase</keyword>
<dbReference type="Pfam" id="PF22936">
    <property type="entry name" value="Pol_BBD"/>
    <property type="match status" value="1"/>
</dbReference>
<organism evidence="4">
    <name type="scientific">Tanacetum cinerariifolium</name>
    <name type="common">Dalmatian daisy</name>
    <name type="synonym">Chrysanthemum cinerariifolium</name>
    <dbReference type="NCBI Taxonomy" id="118510"/>
    <lineage>
        <taxon>Eukaryota</taxon>
        <taxon>Viridiplantae</taxon>
        <taxon>Streptophyta</taxon>
        <taxon>Embryophyta</taxon>
        <taxon>Tracheophyta</taxon>
        <taxon>Spermatophyta</taxon>
        <taxon>Magnoliopsida</taxon>
        <taxon>eudicotyledons</taxon>
        <taxon>Gunneridae</taxon>
        <taxon>Pentapetalae</taxon>
        <taxon>asterids</taxon>
        <taxon>campanulids</taxon>
        <taxon>Asterales</taxon>
        <taxon>Asteraceae</taxon>
        <taxon>Asteroideae</taxon>
        <taxon>Anthemideae</taxon>
        <taxon>Anthemidinae</taxon>
        <taxon>Tanacetum</taxon>
    </lineage>
</organism>
<dbReference type="EMBL" id="BKCJ010005652">
    <property type="protein sequence ID" value="GEU67904.1"/>
    <property type="molecule type" value="Genomic_DNA"/>
</dbReference>
<proteinExistence type="predicted"/>
<gene>
    <name evidence="4" type="ORF">Tci_039882</name>
</gene>
<sequence length="1808" mass="205963">MSIDDLYNNFKIIEQEVKRIVTKSSSSGSQNIAFLSSLGSTNEIDSANIQVSTVSTPVGNVSTHDNTANLSDTAVYAFLANQLNRSQLVHEDLEQIHEGDLEEMGLKWQLALLSIRARRSLRNQESRLRNQNSSRKTMNVEDTYSKAMVAIDGAGFDWSYMADDEAPTNMALMAFSDLGLICTLTIDLSNSGLEEFQHPKFKGYGPKANGIKTCVGNVEKRTSQREVRPVWNNTLRINHQNFSNSKRNFAPTTVLTKSGIEPISTARKSSLRAATPVSDVRPINTIAPTTLVNVAKPRQNALQKSHSLSTRPFYQHRTLKNRNLNNRINTAKLNFVNTTKGNRVTSVVGKQGINGDPKDALKDQGYFDSGCSRHMIGNISYLTHFKEHDGGYVAFWAGAKGGKITGKGTIRIGKIDFEGVYFVKELQFNLFSVSQMCDKKNSVPFTETECFVLSPNFKLADESDVLLKVPRKNNMVLVVKPNFKTPYELFRGRSRALSIMRPFGFHVIILNTLDQLGKFDGKLDERIFVCYSTISKAFRVYNNRTRKVEENLHITFLENKPMVTDGGPEWLFDIDALSKSMNYAPVPAGTNSNDFAGKGASFDAVNTATPTYVDYHSYPLMPDLEDTRIFDDAYNDRDEGTKHEYNNLEIVILASPITSTRIHKDQPKEQIIGELHSADLVDESWVEAMQEELLQFKLLNVWTLVDLPHGKSAIGTKWVFRNKRDQRGIVVRNKSRLVAQVHRQEESINYDEVFAPVAKIEAISVKSASTPIEIHKPLSKDADGTDVDVHLDRSMIGSLMYLKSSRPDIMFVVCACSRFQVQPKVSHIHAVKRIYRYLKGQPTLGLWYPKDLLLELIAYYKRDYVGVSPDRKSTTRELKGYLINDGYADLVNMLKPQGSEAFHQIVDFLNASNIREANTSRSREGSMQYLELMKICTKLSKKVTSLKNELTRTKFVYNKALITLTKRVRELEKQLKHKRRRAVIDSSNDAELSLDVEDLMRIRGVCHVGWGKGTWEGRAKVFGTVPVCMGVQEKAYGGEGVLAGKGVKEVLWVYGKACHLPFEIEHKAYWALKHANFDLKTTGDHWKLQLNELNKLRDQAYENSLIYKERTKKLHDDKIKYCIFNVGDQLLIFNFRLKIFSGKLKSRWSGPFIISEIYPYETAKLIHPDGCNFKVNCHRLKHYHGGDPPPLEIPDDYSPMVEAFLCRILSWFQRPSLKLLHHEPSLEIETLKHTLSEHLKEKGSLVQKITLLKNDFQKEKSKNIGRELALEKHVKELNNIVFKRNQSAQTVHMLTKPQVFYNHSTRQALGFQNPCYLKKANQLKPKLYDGSVIEKSDAIVILDTEETLWLAEESRSKMITKQNDPTMVEKKVITKPINYAIINQLSTDFETRTTIVEVPKELPKVSMGFKHTKECFRNDIILFVKALKELFTSFDQCLIDEVTKVQNVFKQMKLAVEQHCEEKNKFQIKTESVLKDNDRILTQALSVDIVNLVLYDNVNVDCKNMNACEHCVTIESELKKDFIKKDCYETLFQKYNTLEKHCISLEVDNQLKKEISQRNTLFSLESAPTFAELFEINDLKAQAQAKDIVILKLKEKLHSLNGDVNEKNVKREVEEIETLNIELDHKVTKLVAENEHLKQTCKQLCDSIKSSRVRSKEQCDDLINKVNLKSAEVSDLNASLQEKVLVDVAPLALKFRKNRTTHIDYIRHTQEEAATLREIVESERLLNPLNTSLDYACKYTRRIQELLIILKHTCPRLTDLETKLVAVTPKKKTKQIRLTEQITKSGNTIITIPPSANVDSNTPLLSST</sequence>
<evidence type="ECO:0000259" key="1">
    <source>
        <dbReference type="Pfam" id="PF07727"/>
    </source>
</evidence>
<reference evidence="4" key="1">
    <citation type="journal article" date="2019" name="Sci. Rep.">
        <title>Draft genome of Tanacetum cinerariifolium, the natural source of mosquito coil.</title>
        <authorList>
            <person name="Yamashiro T."/>
            <person name="Shiraishi A."/>
            <person name="Satake H."/>
            <person name="Nakayama K."/>
        </authorList>
    </citation>
    <scope>NUCLEOTIDE SEQUENCE</scope>
</reference>
<dbReference type="PANTHER" id="PTHR11439">
    <property type="entry name" value="GAG-POL-RELATED RETROTRANSPOSON"/>
    <property type="match status" value="1"/>
</dbReference>
<keyword evidence="4" id="KW-0808">Transferase</keyword>
<comment type="caution">
    <text evidence="4">The sequence shown here is derived from an EMBL/GenBank/DDBJ whole genome shotgun (WGS) entry which is preliminary data.</text>
</comment>
<dbReference type="GO" id="GO:0003964">
    <property type="term" value="F:RNA-directed DNA polymerase activity"/>
    <property type="evidence" value="ECO:0007669"/>
    <property type="project" value="UniProtKB-KW"/>
</dbReference>
<feature type="domain" description="Retrovirus-related Pol polyprotein from transposon TNT 1-94-like beta-barrel" evidence="2">
    <location>
        <begin position="366"/>
        <end position="439"/>
    </location>
</feature>
<protein>
    <submittedName>
        <fullName evidence="4">Reverse transcriptase domain-containing protein</fullName>
    </submittedName>
</protein>
<name>A0A6L2M5L9_TANCI</name>
<evidence type="ECO:0000259" key="3">
    <source>
        <dbReference type="Pfam" id="PF25597"/>
    </source>
</evidence>
<dbReference type="Pfam" id="PF07727">
    <property type="entry name" value="RVT_2"/>
    <property type="match status" value="1"/>
</dbReference>
<keyword evidence="4" id="KW-0548">Nucleotidyltransferase</keyword>
<feature type="domain" description="Reverse transcriptase Ty1/copia-type" evidence="1">
    <location>
        <begin position="700"/>
        <end position="766"/>
    </location>
</feature>
<feature type="domain" description="Retroviral polymerase SH3-like" evidence="3">
    <location>
        <begin position="514"/>
        <end position="560"/>
    </location>
</feature>
<accession>A0A6L2M5L9</accession>
<dbReference type="InterPro" id="IPR057670">
    <property type="entry name" value="SH3_retrovirus"/>
</dbReference>
<dbReference type="Pfam" id="PF25597">
    <property type="entry name" value="SH3_retrovirus"/>
    <property type="match status" value="1"/>
</dbReference>
<dbReference type="InterPro" id="IPR054722">
    <property type="entry name" value="PolX-like_BBD"/>
</dbReference>
<dbReference type="InterPro" id="IPR013103">
    <property type="entry name" value="RVT_2"/>
</dbReference>